<name>A0A0C2HCZ4_9BILA</name>
<keyword evidence="3" id="KW-1185">Reference proteome</keyword>
<protein>
    <submittedName>
        <fullName evidence="2">Uncharacterized protein</fullName>
    </submittedName>
</protein>
<organism evidence="2 3">
    <name type="scientific">Ancylostoma duodenale</name>
    <dbReference type="NCBI Taxonomy" id="51022"/>
    <lineage>
        <taxon>Eukaryota</taxon>
        <taxon>Metazoa</taxon>
        <taxon>Ecdysozoa</taxon>
        <taxon>Nematoda</taxon>
        <taxon>Chromadorea</taxon>
        <taxon>Rhabditida</taxon>
        <taxon>Rhabditina</taxon>
        <taxon>Rhabditomorpha</taxon>
        <taxon>Strongyloidea</taxon>
        <taxon>Ancylostomatidae</taxon>
        <taxon>Ancylostomatinae</taxon>
        <taxon>Ancylostoma</taxon>
    </lineage>
</organism>
<dbReference type="AlphaFoldDB" id="A0A0C2HCZ4"/>
<sequence length="171" mass="18396">MSKIAEVKEKNEELKREIAQVETALLAKKLGALNASAEQRKEIAAAEQAARSLVEGKPAQKKAAMKSKSKPKPFVPRHVASNAAFPDVPGPSTFNSPVESMLVPLHNVPGPSTFTPPVESMLVPLHNVPGPSTFKPPVHIARENSIFDPVHFDKFEVSVAKATMRSCTPSA</sequence>
<gene>
    <name evidence="2" type="ORF">ANCDUO_00069</name>
</gene>
<dbReference type="OrthoDB" id="10658895at2759"/>
<evidence type="ECO:0000313" key="3">
    <source>
        <dbReference type="Proteomes" id="UP000054047"/>
    </source>
</evidence>
<dbReference type="Proteomes" id="UP000054047">
    <property type="component" value="Unassembled WGS sequence"/>
</dbReference>
<reference evidence="2 3" key="1">
    <citation type="submission" date="2013-12" db="EMBL/GenBank/DDBJ databases">
        <title>Draft genome of the parsitic nematode Ancylostoma duodenale.</title>
        <authorList>
            <person name="Mitreva M."/>
        </authorList>
    </citation>
    <scope>NUCLEOTIDE SEQUENCE [LARGE SCALE GENOMIC DNA]</scope>
    <source>
        <strain evidence="2 3">Zhejiang</strain>
    </source>
</reference>
<dbReference type="EMBL" id="KN726137">
    <property type="protein sequence ID" value="KIH69574.1"/>
    <property type="molecule type" value="Genomic_DNA"/>
</dbReference>
<evidence type="ECO:0000313" key="2">
    <source>
        <dbReference type="EMBL" id="KIH69574.1"/>
    </source>
</evidence>
<feature type="region of interest" description="Disordered" evidence="1">
    <location>
        <begin position="52"/>
        <end position="76"/>
    </location>
</feature>
<proteinExistence type="predicted"/>
<feature type="compositionally biased region" description="Basic residues" evidence="1">
    <location>
        <begin position="59"/>
        <end position="71"/>
    </location>
</feature>
<evidence type="ECO:0000256" key="1">
    <source>
        <dbReference type="SAM" id="MobiDB-lite"/>
    </source>
</evidence>
<accession>A0A0C2HCZ4</accession>